<evidence type="ECO:0008006" key="5">
    <source>
        <dbReference type="Google" id="ProtNLM"/>
    </source>
</evidence>
<dbReference type="PROSITE" id="PS51257">
    <property type="entry name" value="PROKAR_LIPOPROTEIN"/>
    <property type="match status" value="1"/>
</dbReference>
<name>A0A1H3C2C5_9PSED</name>
<protein>
    <recommendedName>
        <fullName evidence="5">Lipoprotein</fullName>
    </recommendedName>
</protein>
<dbReference type="Proteomes" id="UP000243778">
    <property type="component" value="Unassembled WGS sequence"/>
</dbReference>
<evidence type="ECO:0000313" key="4">
    <source>
        <dbReference type="Proteomes" id="UP000243778"/>
    </source>
</evidence>
<feature type="compositionally biased region" description="Gly residues" evidence="1">
    <location>
        <begin position="105"/>
        <end position="121"/>
    </location>
</feature>
<gene>
    <name evidence="3" type="ORF">SAMN05216287_3049</name>
</gene>
<feature type="chain" id="PRO_5017406217" description="Lipoprotein" evidence="2">
    <location>
        <begin position="26"/>
        <end position="127"/>
    </location>
</feature>
<evidence type="ECO:0000313" key="3">
    <source>
        <dbReference type="EMBL" id="SDX47784.1"/>
    </source>
</evidence>
<sequence length="127" mass="14748">MSLKALLFAVIGLSLVGCASPYADADGVRIYSGGGYGGYNVQRYDSYEYYRATPIERRWNDGRYYYREDFRNDNYRYRQAPPRHDYRRPPPPPRYYQPPRHYGPPGYGGPRPHGRPQGGAIHGMPRR</sequence>
<organism evidence="3 4">
    <name type="scientific">Pseudomonas kuykendallii</name>
    <dbReference type="NCBI Taxonomy" id="1007099"/>
    <lineage>
        <taxon>Bacteria</taxon>
        <taxon>Pseudomonadati</taxon>
        <taxon>Pseudomonadota</taxon>
        <taxon>Gammaproteobacteria</taxon>
        <taxon>Pseudomonadales</taxon>
        <taxon>Pseudomonadaceae</taxon>
        <taxon>Pseudomonas</taxon>
    </lineage>
</organism>
<feature type="region of interest" description="Disordered" evidence="1">
    <location>
        <begin position="75"/>
        <end position="127"/>
    </location>
</feature>
<dbReference type="STRING" id="1007099.SAMN05216287_3049"/>
<accession>A0A1H3C2C5</accession>
<proteinExistence type="predicted"/>
<keyword evidence="2" id="KW-0732">Signal</keyword>
<dbReference type="RefSeq" id="WP_090229905.1">
    <property type="nucleotide sequence ID" value="NZ_FNNU01000004.1"/>
</dbReference>
<keyword evidence="4" id="KW-1185">Reference proteome</keyword>
<dbReference type="AlphaFoldDB" id="A0A1H3C2C5"/>
<feature type="compositionally biased region" description="Basic and acidic residues" evidence="1">
    <location>
        <begin position="75"/>
        <end position="88"/>
    </location>
</feature>
<feature type="signal peptide" evidence="2">
    <location>
        <begin position="1"/>
        <end position="25"/>
    </location>
</feature>
<dbReference type="EMBL" id="FNNU01000004">
    <property type="protein sequence ID" value="SDX47784.1"/>
    <property type="molecule type" value="Genomic_DNA"/>
</dbReference>
<reference evidence="4" key="1">
    <citation type="submission" date="2016-10" db="EMBL/GenBank/DDBJ databases">
        <authorList>
            <person name="Varghese N."/>
            <person name="Submissions S."/>
        </authorList>
    </citation>
    <scope>NUCLEOTIDE SEQUENCE [LARGE SCALE GENOMIC DNA]</scope>
    <source>
        <strain evidence="4">NRRL B-59562</strain>
    </source>
</reference>
<evidence type="ECO:0000256" key="2">
    <source>
        <dbReference type="SAM" id="SignalP"/>
    </source>
</evidence>
<evidence type="ECO:0000256" key="1">
    <source>
        <dbReference type="SAM" id="MobiDB-lite"/>
    </source>
</evidence>